<reference evidence="1" key="1">
    <citation type="journal article" date="2023" name="Mol. Phylogenet. Evol.">
        <title>Genome-scale phylogeny and comparative genomics of the fungal order Sordariales.</title>
        <authorList>
            <person name="Hensen N."/>
            <person name="Bonometti L."/>
            <person name="Westerberg I."/>
            <person name="Brannstrom I.O."/>
            <person name="Guillou S."/>
            <person name="Cros-Aarteil S."/>
            <person name="Calhoun S."/>
            <person name="Haridas S."/>
            <person name="Kuo A."/>
            <person name="Mondo S."/>
            <person name="Pangilinan J."/>
            <person name="Riley R."/>
            <person name="LaButti K."/>
            <person name="Andreopoulos B."/>
            <person name="Lipzen A."/>
            <person name="Chen C."/>
            <person name="Yan M."/>
            <person name="Daum C."/>
            <person name="Ng V."/>
            <person name="Clum A."/>
            <person name="Steindorff A."/>
            <person name="Ohm R.A."/>
            <person name="Martin F."/>
            <person name="Silar P."/>
            <person name="Natvig D.O."/>
            <person name="Lalanne C."/>
            <person name="Gautier V."/>
            <person name="Ament-Velasquez S.L."/>
            <person name="Kruys A."/>
            <person name="Hutchinson M.I."/>
            <person name="Powell A.J."/>
            <person name="Barry K."/>
            <person name="Miller A.N."/>
            <person name="Grigoriev I.V."/>
            <person name="Debuchy R."/>
            <person name="Gladieux P."/>
            <person name="Hiltunen Thoren M."/>
            <person name="Johannesson H."/>
        </authorList>
    </citation>
    <scope>NUCLEOTIDE SEQUENCE</scope>
    <source>
        <strain evidence="1">CBS 731.68</strain>
    </source>
</reference>
<name>A0AAN6U7U4_9PEZI</name>
<sequence length="134" mass="15222">MGMEAAKYFSEIFMCNLHLPPSISGMVIPWSGSSCFTSSSHLESEMDKTLGPWLKFMSTKPAWTRNAVIVESLGQQLLRRQVQTSSRTTMEDDEPETATAQGIRLINAKHCPNYRLQHVPRQHRCWPISGNTQR</sequence>
<evidence type="ECO:0000313" key="2">
    <source>
        <dbReference type="Proteomes" id="UP001302602"/>
    </source>
</evidence>
<dbReference type="Proteomes" id="UP001302602">
    <property type="component" value="Unassembled WGS sequence"/>
</dbReference>
<dbReference type="PROSITE" id="PS51257">
    <property type="entry name" value="PROKAR_LIPOPROTEIN"/>
    <property type="match status" value="1"/>
</dbReference>
<reference evidence="1" key="2">
    <citation type="submission" date="2023-05" db="EMBL/GenBank/DDBJ databases">
        <authorList>
            <consortium name="Lawrence Berkeley National Laboratory"/>
            <person name="Steindorff A."/>
            <person name="Hensen N."/>
            <person name="Bonometti L."/>
            <person name="Westerberg I."/>
            <person name="Brannstrom I.O."/>
            <person name="Guillou S."/>
            <person name="Cros-Aarteil S."/>
            <person name="Calhoun S."/>
            <person name="Haridas S."/>
            <person name="Kuo A."/>
            <person name="Mondo S."/>
            <person name="Pangilinan J."/>
            <person name="Riley R."/>
            <person name="Labutti K."/>
            <person name="Andreopoulos B."/>
            <person name="Lipzen A."/>
            <person name="Chen C."/>
            <person name="Yanf M."/>
            <person name="Daum C."/>
            <person name="Ng V."/>
            <person name="Clum A."/>
            <person name="Ohm R."/>
            <person name="Martin F."/>
            <person name="Silar P."/>
            <person name="Natvig D."/>
            <person name="Lalanne C."/>
            <person name="Gautier V."/>
            <person name="Ament-Velasquez S.L."/>
            <person name="Kruys A."/>
            <person name="Hutchinson M.I."/>
            <person name="Powell A.J."/>
            <person name="Barry K."/>
            <person name="Miller A.N."/>
            <person name="Grigoriev I.V."/>
            <person name="Debuchy R."/>
            <person name="Gladieux P."/>
            <person name="Thoren M.H."/>
            <person name="Johannesson H."/>
        </authorList>
    </citation>
    <scope>NUCLEOTIDE SEQUENCE</scope>
    <source>
        <strain evidence="1">CBS 731.68</strain>
    </source>
</reference>
<dbReference type="EMBL" id="MU853223">
    <property type="protein sequence ID" value="KAK4128053.1"/>
    <property type="molecule type" value="Genomic_DNA"/>
</dbReference>
<evidence type="ECO:0000313" key="1">
    <source>
        <dbReference type="EMBL" id="KAK4128053.1"/>
    </source>
</evidence>
<organism evidence="1 2">
    <name type="scientific">Parathielavia appendiculata</name>
    <dbReference type="NCBI Taxonomy" id="2587402"/>
    <lineage>
        <taxon>Eukaryota</taxon>
        <taxon>Fungi</taxon>
        <taxon>Dikarya</taxon>
        <taxon>Ascomycota</taxon>
        <taxon>Pezizomycotina</taxon>
        <taxon>Sordariomycetes</taxon>
        <taxon>Sordariomycetidae</taxon>
        <taxon>Sordariales</taxon>
        <taxon>Chaetomiaceae</taxon>
        <taxon>Parathielavia</taxon>
    </lineage>
</organism>
<keyword evidence="2" id="KW-1185">Reference proteome</keyword>
<gene>
    <name evidence="1" type="ORF">N657DRAFT_1004</name>
</gene>
<dbReference type="GeneID" id="87822485"/>
<proteinExistence type="predicted"/>
<dbReference type="RefSeq" id="XP_062651824.1">
    <property type="nucleotide sequence ID" value="XM_062785719.1"/>
</dbReference>
<dbReference type="AlphaFoldDB" id="A0AAN6U7U4"/>
<comment type="caution">
    <text evidence="1">The sequence shown here is derived from an EMBL/GenBank/DDBJ whole genome shotgun (WGS) entry which is preliminary data.</text>
</comment>
<accession>A0AAN6U7U4</accession>
<protein>
    <submittedName>
        <fullName evidence="1">Uncharacterized protein</fullName>
    </submittedName>
</protein>